<evidence type="ECO:0000256" key="1">
    <source>
        <dbReference type="SAM" id="MobiDB-lite"/>
    </source>
</evidence>
<organism evidence="2">
    <name type="scientific">uncultured marine group II/III euryarchaeote KM3_98_F04</name>
    <dbReference type="NCBI Taxonomy" id="1456548"/>
    <lineage>
        <taxon>Archaea</taxon>
        <taxon>Methanobacteriati</taxon>
        <taxon>Methanobacteriota</taxon>
        <taxon>environmental samples</taxon>
    </lineage>
</organism>
<dbReference type="AlphaFoldDB" id="A0A075I339"/>
<dbReference type="EMBL" id="KF901185">
    <property type="protein sequence ID" value="AIF21217.1"/>
    <property type="molecule type" value="Genomic_DNA"/>
</dbReference>
<reference evidence="2" key="1">
    <citation type="journal article" date="2014" name="Genome Biol. Evol.">
        <title>Pangenome evidence for extensive interdomain horizontal transfer affecting lineage core and shell genes in uncultured planktonic thaumarchaeota and euryarchaeota.</title>
        <authorList>
            <person name="Deschamps P."/>
            <person name="Zivanovic Y."/>
            <person name="Moreira D."/>
            <person name="Rodriguez-Valera F."/>
            <person name="Lopez-Garcia P."/>
        </authorList>
    </citation>
    <scope>NUCLEOTIDE SEQUENCE</scope>
</reference>
<accession>A0A075I339</accession>
<feature type="region of interest" description="Disordered" evidence="1">
    <location>
        <begin position="1"/>
        <end position="20"/>
    </location>
</feature>
<name>A0A075I339_9EURY</name>
<sequence>MVFENNTDNDDNNENCPDCGSDETESVNGYDYCICGLELGPSDFDHGFVPTNPNPGADANDELGTVMAPTGNPTYRRLDRLQRRMTYTRPSFVDGIISELVDSGEGRTIVQAATEIIEKADAKENLGAKRHRLRGISRDMPKDDAKQYRQRLYAAAALYLLYQSRQNNRALILMQQWGLEKYDLLFVKKMLGILVQGEVRSLSNRDHDAVLARARDIRHPLSTYRDHLVSQEGQAVASSVFDLAVRIIRGMGEPVMDGDEMSHPDHPEPWTNHPAGEIAGRAITMAMLELRLSRQSIGELHRTYPVYNLDAFLDRIGSQAREGDFEEEA</sequence>
<evidence type="ECO:0000313" key="2">
    <source>
        <dbReference type="EMBL" id="AIF21217.1"/>
    </source>
</evidence>
<protein>
    <submittedName>
        <fullName evidence="2">Uncharacterized protein</fullName>
    </submittedName>
</protein>
<proteinExistence type="predicted"/>